<name>A0A8T3BHP9_DENNO</name>
<dbReference type="OrthoDB" id="646980at2759"/>
<gene>
    <name evidence="1" type="ORF">KFK09_012379</name>
</gene>
<dbReference type="AlphaFoldDB" id="A0A8T3BHP9"/>
<dbReference type="InterPro" id="IPR036420">
    <property type="entry name" value="BRCT_dom_sf"/>
</dbReference>
<dbReference type="Gene3D" id="3.40.50.10190">
    <property type="entry name" value="BRCT domain"/>
    <property type="match status" value="1"/>
</dbReference>
<dbReference type="Proteomes" id="UP000829196">
    <property type="component" value="Unassembled WGS sequence"/>
</dbReference>
<organism evidence="1 2">
    <name type="scientific">Dendrobium nobile</name>
    <name type="common">Orchid</name>
    <dbReference type="NCBI Taxonomy" id="94219"/>
    <lineage>
        <taxon>Eukaryota</taxon>
        <taxon>Viridiplantae</taxon>
        <taxon>Streptophyta</taxon>
        <taxon>Embryophyta</taxon>
        <taxon>Tracheophyta</taxon>
        <taxon>Spermatophyta</taxon>
        <taxon>Magnoliopsida</taxon>
        <taxon>Liliopsida</taxon>
        <taxon>Asparagales</taxon>
        <taxon>Orchidaceae</taxon>
        <taxon>Epidendroideae</taxon>
        <taxon>Malaxideae</taxon>
        <taxon>Dendrobiinae</taxon>
        <taxon>Dendrobium</taxon>
    </lineage>
</organism>
<dbReference type="Pfam" id="PF18428">
    <property type="entry name" value="BRCT_3"/>
    <property type="match status" value="1"/>
</dbReference>
<evidence type="ECO:0000313" key="1">
    <source>
        <dbReference type="EMBL" id="KAI0511747.1"/>
    </source>
</evidence>
<dbReference type="SUPFAM" id="SSF52113">
    <property type="entry name" value="BRCT domain"/>
    <property type="match status" value="1"/>
</dbReference>
<dbReference type="PANTHER" id="PTHR15321:SF3">
    <property type="entry name" value="TP53-BINDING PROTEIN 1"/>
    <property type="match status" value="1"/>
</dbReference>
<dbReference type="PANTHER" id="PTHR15321">
    <property type="entry name" value="TUMOR SUPPRESSOR P53-BINDING PROTEIN 1"/>
    <property type="match status" value="1"/>
</dbReference>
<evidence type="ECO:0000313" key="2">
    <source>
        <dbReference type="Proteomes" id="UP000829196"/>
    </source>
</evidence>
<protein>
    <recommendedName>
        <fullName evidence="3">BRCT domain-containing protein</fullName>
    </recommendedName>
</protein>
<dbReference type="GO" id="GO:0042393">
    <property type="term" value="F:histone binding"/>
    <property type="evidence" value="ECO:0007669"/>
    <property type="project" value="TreeGrafter"/>
</dbReference>
<dbReference type="GO" id="GO:0000077">
    <property type="term" value="P:DNA damage checkpoint signaling"/>
    <property type="evidence" value="ECO:0007669"/>
    <property type="project" value="TreeGrafter"/>
</dbReference>
<keyword evidence="2" id="KW-1185">Reference proteome</keyword>
<proteinExistence type="predicted"/>
<reference evidence="1" key="1">
    <citation type="journal article" date="2022" name="Front. Genet.">
        <title>Chromosome-Scale Assembly of the Dendrobium nobile Genome Provides Insights Into the Molecular Mechanism of the Biosynthesis of the Medicinal Active Ingredient of Dendrobium.</title>
        <authorList>
            <person name="Xu Q."/>
            <person name="Niu S.-C."/>
            <person name="Li K.-L."/>
            <person name="Zheng P.-J."/>
            <person name="Zhang X.-J."/>
            <person name="Jia Y."/>
            <person name="Liu Y."/>
            <person name="Niu Y.-X."/>
            <person name="Yu L.-H."/>
            <person name="Chen D.-F."/>
            <person name="Zhang G.-Q."/>
        </authorList>
    </citation>
    <scope>NUCLEOTIDE SEQUENCE</scope>
    <source>
        <tissue evidence="1">Leaf</tissue>
    </source>
</reference>
<evidence type="ECO:0008006" key="3">
    <source>
        <dbReference type="Google" id="ProtNLM"/>
    </source>
</evidence>
<dbReference type="InterPro" id="IPR047252">
    <property type="entry name" value="TP53BP1-like"/>
</dbReference>
<accession>A0A8T3BHP9</accession>
<dbReference type="EMBL" id="JAGYWB010000009">
    <property type="protein sequence ID" value="KAI0511747.1"/>
    <property type="molecule type" value="Genomic_DNA"/>
</dbReference>
<comment type="caution">
    <text evidence="1">The sequence shown here is derived from an EMBL/GenBank/DDBJ whole genome shotgun (WGS) entry which is preliminary data.</text>
</comment>
<sequence length="147" mass="16538">MMQPIHGSEGNKLIIGESFWRNSGMPIFHKVGMIIHGKVKFCAKFMKIVKHGGGQVFKSLQRLVQSLKYGTNTLGVILVKNESSVSRHLKHCALEQDIPTMPASWIINSLFCGKLLSPKRDRCAPLHRIKMPSFPKPQVDVDMSQEI</sequence>
<dbReference type="GO" id="GO:0045944">
    <property type="term" value="P:positive regulation of transcription by RNA polymerase II"/>
    <property type="evidence" value="ECO:0007669"/>
    <property type="project" value="TreeGrafter"/>
</dbReference>
<dbReference type="GO" id="GO:0005634">
    <property type="term" value="C:nucleus"/>
    <property type="evidence" value="ECO:0007669"/>
    <property type="project" value="TreeGrafter"/>
</dbReference>